<evidence type="ECO:0000259" key="7">
    <source>
        <dbReference type="PROSITE" id="PS51160"/>
    </source>
</evidence>
<dbReference type="PANTHER" id="PTHR47268">
    <property type="entry name" value="ACYLPHOSPHATASE"/>
    <property type="match status" value="1"/>
</dbReference>
<evidence type="ECO:0000313" key="9">
    <source>
        <dbReference type="Proteomes" id="UP000005926"/>
    </source>
</evidence>
<protein>
    <recommendedName>
        <fullName evidence="3 5">acylphosphatase</fullName>
        <ecNumber evidence="2 5">3.6.1.7</ecNumber>
    </recommendedName>
</protein>
<evidence type="ECO:0000256" key="3">
    <source>
        <dbReference type="ARBA" id="ARBA00015991"/>
    </source>
</evidence>
<dbReference type="RefSeq" id="WP_005605255.1">
    <property type="nucleotide sequence ID" value="NZ_CP102283.1"/>
</dbReference>
<comment type="caution">
    <text evidence="8">The sequence shown here is derived from an EMBL/GenBank/DDBJ whole genome shotgun (WGS) entry which is preliminary data.</text>
</comment>
<evidence type="ECO:0000256" key="5">
    <source>
        <dbReference type="PROSITE-ProRule" id="PRU00520"/>
    </source>
</evidence>
<dbReference type="AlphaFoldDB" id="C8NEC0"/>
<dbReference type="STRING" id="638301.HMPREF0444_0265"/>
<dbReference type="GeneID" id="78411469"/>
<sequence length="90" mass="10226">MITRQIRVWGRVQGVGFRFFTQQLAIQLEITGTVQNKMDGSVLAVAQGEPNAVNRFIERVKASTSPYGRVDRYEECSLMDAPLFTKFEII</sequence>
<organism evidence="8 9">
    <name type="scientific">Granulicatella adiacens ATCC 49175</name>
    <dbReference type="NCBI Taxonomy" id="638301"/>
    <lineage>
        <taxon>Bacteria</taxon>
        <taxon>Bacillati</taxon>
        <taxon>Bacillota</taxon>
        <taxon>Bacilli</taxon>
        <taxon>Lactobacillales</taxon>
        <taxon>Carnobacteriaceae</taxon>
        <taxon>Granulicatella</taxon>
    </lineage>
</organism>
<evidence type="ECO:0000256" key="4">
    <source>
        <dbReference type="ARBA" id="ARBA00047645"/>
    </source>
</evidence>
<name>C8NEC0_9LACT</name>
<dbReference type="SUPFAM" id="SSF54975">
    <property type="entry name" value="Acylphosphatase/BLUF domain-like"/>
    <property type="match status" value="1"/>
</dbReference>
<comment type="similarity">
    <text evidence="1 6">Belongs to the acylphosphatase family.</text>
</comment>
<dbReference type="GO" id="GO:0003998">
    <property type="term" value="F:acylphosphatase activity"/>
    <property type="evidence" value="ECO:0007669"/>
    <property type="project" value="UniProtKB-EC"/>
</dbReference>
<feature type="active site" evidence="5">
    <location>
        <position position="36"/>
    </location>
</feature>
<comment type="catalytic activity">
    <reaction evidence="4 5">
        <text>an acyl phosphate + H2O = a carboxylate + phosphate + H(+)</text>
        <dbReference type="Rhea" id="RHEA:14965"/>
        <dbReference type="ChEBI" id="CHEBI:15377"/>
        <dbReference type="ChEBI" id="CHEBI:15378"/>
        <dbReference type="ChEBI" id="CHEBI:29067"/>
        <dbReference type="ChEBI" id="CHEBI:43474"/>
        <dbReference type="ChEBI" id="CHEBI:59918"/>
        <dbReference type="EC" id="3.6.1.7"/>
    </reaction>
</comment>
<dbReference type="InterPro" id="IPR036046">
    <property type="entry name" value="Acylphosphatase-like_dom_sf"/>
</dbReference>
<feature type="active site" evidence="5">
    <location>
        <position position="18"/>
    </location>
</feature>
<dbReference type="HOGENOM" id="CLU_141932_2_1_9"/>
<dbReference type="Proteomes" id="UP000005926">
    <property type="component" value="Unassembled WGS sequence"/>
</dbReference>
<proteinExistence type="inferred from homology"/>
<dbReference type="PANTHER" id="PTHR47268:SF4">
    <property type="entry name" value="ACYLPHOSPHATASE"/>
    <property type="match status" value="1"/>
</dbReference>
<feature type="domain" description="Acylphosphatase-like" evidence="7">
    <location>
        <begin position="3"/>
        <end position="90"/>
    </location>
</feature>
<keyword evidence="5 8" id="KW-0378">Hydrolase</keyword>
<dbReference type="PROSITE" id="PS00150">
    <property type="entry name" value="ACYLPHOSPHATASE_1"/>
    <property type="match status" value="1"/>
</dbReference>
<gene>
    <name evidence="8" type="primary">acyP</name>
    <name evidence="8" type="ORF">HMPREF0444_0265</name>
</gene>
<dbReference type="Gene3D" id="3.30.70.100">
    <property type="match status" value="1"/>
</dbReference>
<evidence type="ECO:0000256" key="6">
    <source>
        <dbReference type="RuleBase" id="RU004168"/>
    </source>
</evidence>
<dbReference type="InterPro" id="IPR001792">
    <property type="entry name" value="Acylphosphatase-like_dom"/>
</dbReference>
<dbReference type="EMBL" id="ACKZ01000008">
    <property type="protein sequence ID" value="EEW38021.1"/>
    <property type="molecule type" value="Genomic_DNA"/>
</dbReference>
<dbReference type="PROSITE" id="PS51160">
    <property type="entry name" value="ACYLPHOSPHATASE_3"/>
    <property type="match status" value="1"/>
</dbReference>
<dbReference type="Pfam" id="PF00708">
    <property type="entry name" value="Acylphosphatase"/>
    <property type="match status" value="1"/>
</dbReference>
<dbReference type="InterPro" id="IPR020456">
    <property type="entry name" value="Acylphosphatase"/>
</dbReference>
<accession>C8NEC0</accession>
<evidence type="ECO:0000256" key="1">
    <source>
        <dbReference type="ARBA" id="ARBA00005614"/>
    </source>
</evidence>
<evidence type="ECO:0000256" key="2">
    <source>
        <dbReference type="ARBA" id="ARBA00012150"/>
    </source>
</evidence>
<dbReference type="eggNOG" id="COG1254">
    <property type="taxonomic scope" value="Bacteria"/>
</dbReference>
<keyword evidence="9" id="KW-1185">Reference proteome</keyword>
<evidence type="ECO:0000313" key="8">
    <source>
        <dbReference type="EMBL" id="EEW38021.1"/>
    </source>
</evidence>
<dbReference type="EC" id="3.6.1.7" evidence="2 5"/>
<reference evidence="8 9" key="1">
    <citation type="submission" date="2009-08" db="EMBL/GenBank/DDBJ databases">
        <authorList>
            <person name="Muzny D."/>
            <person name="Qin X."/>
            <person name="Deng J."/>
            <person name="Jiang H."/>
            <person name="Liu Y."/>
            <person name="Qu J."/>
            <person name="Song X.-Z."/>
            <person name="Zhang L."/>
            <person name="Thornton R."/>
            <person name="Coyle M."/>
            <person name="Francisco L."/>
            <person name="Jackson L."/>
            <person name="Javaid M."/>
            <person name="Korchina V."/>
            <person name="Kovar C."/>
            <person name="Mata R."/>
            <person name="Mathew T."/>
            <person name="Ngo R."/>
            <person name="Nguyen L."/>
            <person name="Nguyen N."/>
            <person name="Okwuonu G."/>
            <person name="Ongeri F."/>
            <person name="Pham C."/>
            <person name="Simmons D."/>
            <person name="Wilczek-Boney K."/>
            <person name="Hale W."/>
            <person name="Jakkamsetti A."/>
            <person name="Pham P."/>
            <person name="Ruth R."/>
            <person name="San Lucas F."/>
            <person name="Warren J."/>
            <person name="Zhang J."/>
            <person name="Zhao Z."/>
            <person name="Zhou C."/>
            <person name="Zhu D."/>
            <person name="Lee S."/>
            <person name="Bess C."/>
            <person name="Blankenburg K."/>
            <person name="Forbes L."/>
            <person name="Fu Q."/>
            <person name="Gubbala S."/>
            <person name="Hirani K."/>
            <person name="Jayaseelan J.C."/>
            <person name="Lara F."/>
            <person name="Munidasa M."/>
            <person name="Palculict T."/>
            <person name="Patil S."/>
            <person name="Pu L.-L."/>
            <person name="Saada N."/>
            <person name="Tang L."/>
            <person name="Weissenberger G."/>
            <person name="Zhu Y."/>
            <person name="Hemphill L."/>
            <person name="Shang Y."/>
            <person name="Youmans B."/>
            <person name="Ayvaz T."/>
            <person name="Ross M."/>
            <person name="Santibanez J."/>
            <person name="Aqrawi P."/>
            <person name="Gross S."/>
            <person name="Joshi V."/>
            <person name="Fowler G."/>
            <person name="Nazareth L."/>
            <person name="Reid J."/>
            <person name="Worley K."/>
            <person name="Petrosino J."/>
            <person name="Highlander S."/>
            <person name="Gibbs R."/>
        </authorList>
    </citation>
    <scope>NUCLEOTIDE SEQUENCE [LARGE SCALE GENOMIC DNA]</scope>
    <source>
        <strain evidence="8 9">ATCC 49175</strain>
    </source>
</reference>
<dbReference type="InterPro" id="IPR017968">
    <property type="entry name" value="Acylphosphatase_CS"/>
</dbReference>